<feature type="domain" description="Cupin type-2" evidence="1">
    <location>
        <begin position="56"/>
        <end position="123"/>
    </location>
</feature>
<dbReference type="PANTHER" id="PTHR37694:SF1">
    <property type="entry name" value="SLR8022 PROTEIN"/>
    <property type="match status" value="1"/>
</dbReference>
<dbReference type="Proteomes" id="UP000007832">
    <property type="component" value="Unassembled WGS sequence"/>
</dbReference>
<reference evidence="2 3" key="1">
    <citation type="submission" date="2011-07" db="EMBL/GenBank/DDBJ databases">
        <title>Genome Sequence of Propionibacterium acnes SK182B-JCVI.</title>
        <authorList>
            <person name="Durkin A.S."/>
            <person name="Madupu R."/>
            <person name="Hostetler J."/>
            <person name="Radune D."/>
            <person name="Torralba M."/>
            <person name="Methe B."/>
            <person name="Sutton G."/>
            <person name="Strausberg R.L."/>
            <person name="Nelson K.E."/>
        </authorList>
    </citation>
    <scope>NUCLEOTIDE SEQUENCE [LARGE SCALE GENOMIC DNA]</scope>
    <source>
        <strain evidence="2 3">SK182B-JCVI</strain>
    </source>
</reference>
<comment type="caution">
    <text evidence="2">The sequence shown here is derived from an EMBL/GenBank/DDBJ whole genome shotgun (WGS) entry which is preliminary data.</text>
</comment>
<dbReference type="AlphaFoldDB" id="F9NSB2"/>
<name>F9NSB2_9ACTN</name>
<dbReference type="InterPro" id="IPR014710">
    <property type="entry name" value="RmlC-like_jellyroll"/>
</dbReference>
<organism evidence="2 3">
    <name type="scientific">[Propionibacterium] namnetense SK182B-JCVI</name>
    <dbReference type="NCBI Taxonomy" id="1051006"/>
    <lineage>
        <taxon>Bacteria</taxon>
        <taxon>Bacillati</taxon>
        <taxon>Actinomycetota</taxon>
        <taxon>Actinomycetes</taxon>
        <taxon>Propionibacteriales</taxon>
        <taxon>Propionibacteriaceae</taxon>
        <taxon>Cutibacterium</taxon>
    </lineage>
</organism>
<evidence type="ECO:0000259" key="1">
    <source>
        <dbReference type="Pfam" id="PF07883"/>
    </source>
</evidence>
<dbReference type="Pfam" id="PF07883">
    <property type="entry name" value="Cupin_2"/>
    <property type="match status" value="1"/>
</dbReference>
<accession>F9NSB2</accession>
<dbReference type="SUPFAM" id="SSF51182">
    <property type="entry name" value="RmlC-like cupins"/>
    <property type="match status" value="1"/>
</dbReference>
<dbReference type="PATRIC" id="fig|1051006.4.peg.54"/>
<dbReference type="CDD" id="cd02230">
    <property type="entry name" value="cupin_HP0902-like"/>
    <property type="match status" value="1"/>
</dbReference>
<dbReference type="EMBL" id="AFUN01000004">
    <property type="protein sequence ID" value="EGR98116.1"/>
    <property type="molecule type" value="Genomic_DNA"/>
</dbReference>
<sequence length="125" mass="13486">MDHDNHPVTATTMKGYLMTEMNNLGFIEDLAAQIDYSDGATVSKTVMRAEGVNVVLFSFAAGEELSEHTAAMPVIVEALEGQLEITAEGRTVTLNPGGMVHFTTRLPHSVRAVEASKMALYMITA</sequence>
<dbReference type="STRING" id="1574624.GCA_001642025_00854"/>
<dbReference type="Gene3D" id="2.60.120.10">
    <property type="entry name" value="Jelly Rolls"/>
    <property type="match status" value="1"/>
</dbReference>
<evidence type="ECO:0000313" key="3">
    <source>
        <dbReference type="Proteomes" id="UP000007832"/>
    </source>
</evidence>
<protein>
    <submittedName>
        <fullName evidence="2">Cupin domain protein</fullName>
    </submittedName>
</protein>
<dbReference type="eggNOG" id="COG1917">
    <property type="taxonomic scope" value="Bacteria"/>
</dbReference>
<evidence type="ECO:0000313" key="2">
    <source>
        <dbReference type="EMBL" id="EGR98116.1"/>
    </source>
</evidence>
<dbReference type="InterPro" id="IPR013096">
    <property type="entry name" value="Cupin_2"/>
</dbReference>
<dbReference type="PANTHER" id="PTHR37694">
    <property type="entry name" value="SLR8022 PROTEIN"/>
    <property type="match status" value="1"/>
</dbReference>
<proteinExistence type="predicted"/>
<gene>
    <name evidence="2" type="ORF">HMPREF1162_0914</name>
</gene>
<dbReference type="InterPro" id="IPR011051">
    <property type="entry name" value="RmlC_Cupin_sf"/>
</dbReference>